<proteinExistence type="predicted"/>
<evidence type="ECO:0000313" key="1">
    <source>
        <dbReference type="EMBL" id="EUA56531.1"/>
    </source>
</evidence>
<reference evidence="1" key="1">
    <citation type="submission" date="2014-01" db="EMBL/GenBank/DDBJ databases">
        <authorList>
            <person name="Brown-Elliot B."/>
            <person name="Wallace R."/>
            <person name="Lenaerts A."/>
            <person name="Ordway D."/>
            <person name="DeGroote M.A."/>
            <person name="Parker T."/>
            <person name="Sizemore C."/>
            <person name="Tallon L.J."/>
            <person name="Sadzewicz L.K."/>
            <person name="Sengamalay N."/>
            <person name="Fraser C.M."/>
            <person name="Hine E."/>
            <person name="Shefchek K.A."/>
            <person name="Das S.P."/>
            <person name="Tettelin H."/>
        </authorList>
    </citation>
    <scope>NUCLEOTIDE SEQUENCE [LARGE SCALE GENOMIC DNA]</scope>
    <source>
        <strain evidence="1">4042</strain>
    </source>
</reference>
<dbReference type="PATRIC" id="fig|1299334.3.peg.2680"/>
<comment type="caution">
    <text evidence="1">The sequence shown here is derived from an EMBL/GenBank/DDBJ whole genome shotgun (WGS) entry which is preliminary data.</text>
</comment>
<sequence>MGRVVERVPAEWLLPYVHQRYDDLALLAAPGPEPARV</sequence>
<accession>X8CL09</accession>
<protein>
    <submittedName>
        <fullName evidence="1">Putative acetoacetate decarboxylase domain protein</fullName>
    </submittedName>
</protein>
<name>X8CL09_MYCXE</name>
<organism evidence="1">
    <name type="scientific">Mycobacterium xenopi 4042</name>
    <dbReference type="NCBI Taxonomy" id="1299334"/>
    <lineage>
        <taxon>Bacteria</taxon>
        <taxon>Bacillati</taxon>
        <taxon>Actinomycetota</taxon>
        <taxon>Actinomycetes</taxon>
        <taxon>Mycobacteriales</taxon>
        <taxon>Mycobacteriaceae</taxon>
        <taxon>Mycobacterium</taxon>
    </lineage>
</organism>
<dbReference type="EMBL" id="JAOB01000029">
    <property type="protein sequence ID" value="EUA56531.1"/>
    <property type="molecule type" value="Genomic_DNA"/>
</dbReference>
<dbReference type="AlphaFoldDB" id="X8CL09"/>
<gene>
    <name evidence="1" type="ORF">I553_8579</name>
</gene>